<evidence type="ECO:0008006" key="3">
    <source>
        <dbReference type="Google" id="ProtNLM"/>
    </source>
</evidence>
<dbReference type="Proteomes" id="UP000617426">
    <property type="component" value="Unassembled WGS sequence"/>
</dbReference>
<accession>A0A923IZ24</accession>
<organism evidence="1 2">
    <name type="scientific">Schaalia hyovaginalis</name>
    <dbReference type="NCBI Taxonomy" id="29316"/>
    <lineage>
        <taxon>Bacteria</taxon>
        <taxon>Bacillati</taxon>
        <taxon>Actinomycetota</taxon>
        <taxon>Actinomycetes</taxon>
        <taxon>Actinomycetales</taxon>
        <taxon>Actinomycetaceae</taxon>
        <taxon>Schaalia</taxon>
    </lineage>
</organism>
<comment type="caution">
    <text evidence="1">The sequence shown here is derived from an EMBL/GenBank/DDBJ whole genome shotgun (WGS) entry which is preliminary data.</text>
</comment>
<evidence type="ECO:0000313" key="2">
    <source>
        <dbReference type="Proteomes" id="UP000617426"/>
    </source>
</evidence>
<proteinExistence type="predicted"/>
<dbReference type="EMBL" id="JACHMK010000001">
    <property type="protein sequence ID" value="MBB6334926.1"/>
    <property type="molecule type" value="Genomic_DNA"/>
</dbReference>
<protein>
    <recommendedName>
        <fullName evidence="3">ATP/GTP-binding protein</fullName>
    </recommendedName>
</protein>
<dbReference type="RefSeq" id="WP_184452999.1">
    <property type="nucleotide sequence ID" value="NZ_JAXDYW010000041.1"/>
</dbReference>
<reference evidence="1" key="1">
    <citation type="submission" date="2020-08" db="EMBL/GenBank/DDBJ databases">
        <title>Sequencing the genomes of 1000 actinobacteria strains.</title>
        <authorList>
            <person name="Klenk H.-P."/>
        </authorList>
    </citation>
    <scope>NUCLEOTIDE SEQUENCE</scope>
    <source>
        <strain evidence="1">DSM 10695</strain>
    </source>
</reference>
<sequence length="80" mass="8896">MGSLASMPRTQSGPDGREYRVQRLSSSAKAYICPACARPIPLGTAHVVAWPLEAPYGLPEGVDARRHWHTECWRRGLRPL</sequence>
<dbReference type="AlphaFoldDB" id="A0A923IZ24"/>
<keyword evidence="2" id="KW-1185">Reference proteome</keyword>
<gene>
    <name evidence="1" type="ORF">HD592_001491</name>
</gene>
<evidence type="ECO:0000313" key="1">
    <source>
        <dbReference type="EMBL" id="MBB6334926.1"/>
    </source>
</evidence>
<name>A0A923IZ24_9ACTO</name>